<dbReference type="OrthoDB" id="1729074at2759"/>
<evidence type="ECO:0000313" key="2">
    <source>
        <dbReference type="Proteomes" id="UP000824120"/>
    </source>
</evidence>
<sequence length="168" mass="19975">MRGLQFPRKLSGAAHTIRYQEVVIHGEWKWKKSPAQLHWWSPTIGAIKQEKKLSSVWVKFVGLALYLWSQKTFRAIGDHSGGWVEMEETQLQNHLKWERVRIKETVVKFRRISDNREWWIFLHDPSMGGAAQQLTPSEQKTEVPLQTRRYRERYLQCFKSILRLANNC</sequence>
<accession>A0A9J5ZZA1</accession>
<organism evidence="1 2">
    <name type="scientific">Solanum commersonii</name>
    <name type="common">Commerson's wild potato</name>
    <name type="synonym">Commerson's nightshade</name>
    <dbReference type="NCBI Taxonomy" id="4109"/>
    <lineage>
        <taxon>Eukaryota</taxon>
        <taxon>Viridiplantae</taxon>
        <taxon>Streptophyta</taxon>
        <taxon>Embryophyta</taxon>
        <taxon>Tracheophyta</taxon>
        <taxon>Spermatophyta</taxon>
        <taxon>Magnoliopsida</taxon>
        <taxon>eudicotyledons</taxon>
        <taxon>Gunneridae</taxon>
        <taxon>Pentapetalae</taxon>
        <taxon>asterids</taxon>
        <taxon>lamiids</taxon>
        <taxon>Solanales</taxon>
        <taxon>Solanaceae</taxon>
        <taxon>Solanoideae</taxon>
        <taxon>Solaneae</taxon>
        <taxon>Solanum</taxon>
    </lineage>
</organism>
<proteinExistence type="predicted"/>
<keyword evidence="2" id="KW-1185">Reference proteome</keyword>
<dbReference type="AlphaFoldDB" id="A0A9J5ZZA1"/>
<gene>
    <name evidence="1" type="ORF">H5410_017084</name>
</gene>
<dbReference type="EMBL" id="JACXVP010000003">
    <property type="protein sequence ID" value="KAG5617260.1"/>
    <property type="molecule type" value="Genomic_DNA"/>
</dbReference>
<dbReference type="PANTHER" id="PTHR34427:SF10">
    <property type="entry name" value="DUF4283 DOMAIN-CONTAINING PROTEIN"/>
    <property type="match status" value="1"/>
</dbReference>
<name>A0A9J5ZZA1_SOLCO</name>
<comment type="caution">
    <text evidence="1">The sequence shown here is derived from an EMBL/GenBank/DDBJ whole genome shotgun (WGS) entry which is preliminary data.</text>
</comment>
<protein>
    <submittedName>
        <fullName evidence="1">Uncharacterized protein</fullName>
    </submittedName>
</protein>
<evidence type="ECO:0000313" key="1">
    <source>
        <dbReference type="EMBL" id="KAG5617260.1"/>
    </source>
</evidence>
<reference evidence="1 2" key="1">
    <citation type="submission" date="2020-09" db="EMBL/GenBank/DDBJ databases">
        <title>De no assembly of potato wild relative species, Solanum commersonii.</title>
        <authorList>
            <person name="Cho K."/>
        </authorList>
    </citation>
    <scope>NUCLEOTIDE SEQUENCE [LARGE SCALE GENOMIC DNA]</scope>
    <source>
        <strain evidence="1">LZ3.2</strain>
        <tissue evidence="1">Leaf</tissue>
    </source>
</reference>
<dbReference type="Proteomes" id="UP000824120">
    <property type="component" value="Chromosome 3"/>
</dbReference>
<dbReference type="PANTHER" id="PTHR34427">
    <property type="entry name" value="DUF4283 DOMAIN PROTEIN"/>
    <property type="match status" value="1"/>
</dbReference>